<reference evidence="2 3" key="1">
    <citation type="submission" date="2024-06" db="EMBL/GenBank/DDBJ databases">
        <title>Draft genome sequence of Helicobacter trogontum NHP16-4001.</title>
        <authorList>
            <person name="Rimbara E."/>
            <person name="Suzuki M."/>
        </authorList>
    </citation>
    <scope>NUCLEOTIDE SEQUENCE [LARGE SCALE GENOMIC DNA]</scope>
    <source>
        <strain evidence="2 3">NHP16-4001</strain>
    </source>
</reference>
<evidence type="ECO:0000313" key="3">
    <source>
        <dbReference type="Proteomes" id="UP001562457"/>
    </source>
</evidence>
<keyword evidence="1" id="KW-1133">Transmembrane helix</keyword>
<accession>A0ABQ0D6M3</accession>
<feature type="transmembrane region" description="Helical" evidence="1">
    <location>
        <begin position="7"/>
        <end position="30"/>
    </location>
</feature>
<name>A0ABQ0D6M3_9HELI</name>
<evidence type="ECO:0000313" key="2">
    <source>
        <dbReference type="EMBL" id="GAB0174005.1"/>
    </source>
</evidence>
<feature type="transmembrane region" description="Helical" evidence="1">
    <location>
        <begin position="36"/>
        <end position="60"/>
    </location>
</feature>
<organism evidence="2 3">
    <name type="scientific">Helicobacter trogontum</name>
    <dbReference type="NCBI Taxonomy" id="50960"/>
    <lineage>
        <taxon>Bacteria</taxon>
        <taxon>Pseudomonadati</taxon>
        <taxon>Campylobacterota</taxon>
        <taxon>Epsilonproteobacteria</taxon>
        <taxon>Campylobacterales</taxon>
        <taxon>Helicobacteraceae</taxon>
        <taxon>Helicobacter</taxon>
    </lineage>
</organism>
<dbReference type="Proteomes" id="UP001562457">
    <property type="component" value="Unassembled WGS sequence"/>
</dbReference>
<keyword evidence="1" id="KW-0472">Membrane</keyword>
<dbReference type="PROSITE" id="PS51257">
    <property type="entry name" value="PROKAR_LIPOPROTEIN"/>
    <property type="match status" value="1"/>
</dbReference>
<comment type="caution">
    <text evidence="2">The sequence shown here is derived from an EMBL/GenBank/DDBJ whole genome shotgun (WGS) entry which is preliminary data.</text>
</comment>
<gene>
    <name evidence="2" type="ORF">NHP164001_20280</name>
</gene>
<keyword evidence="3" id="KW-1185">Reference proteome</keyword>
<protein>
    <submittedName>
        <fullName evidence="2">Uncharacterized protein</fullName>
    </submittedName>
</protein>
<evidence type="ECO:0000256" key="1">
    <source>
        <dbReference type="SAM" id="Phobius"/>
    </source>
</evidence>
<sequence length="78" mass="9397">MRILKVLYVCWIIFWGLACILGSVMGHWGYREVNEIFNTMLFLYFLLCLFPLLPYFYYLIYEKTKSKNIFVAICCYLA</sequence>
<proteinExistence type="predicted"/>
<keyword evidence="1" id="KW-0812">Transmembrane</keyword>
<dbReference type="EMBL" id="BAAFHN010000099">
    <property type="protein sequence ID" value="GAB0174005.1"/>
    <property type="molecule type" value="Genomic_DNA"/>
</dbReference>